<gene>
    <name evidence="1" type="ORF">ACFSMZ_11790</name>
</gene>
<evidence type="ECO:0000313" key="2">
    <source>
        <dbReference type="Proteomes" id="UP001597373"/>
    </source>
</evidence>
<sequence length="69" mass="8066">MWDRICKFFHDSETIFWARLQTVIGTLAVMATYTDTSLVTPLLPAEALPWFLFINGVATEYLRRRRSDI</sequence>
<dbReference type="RefSeq" id="WP_165278487.1">
    <property type="nucleotide sequence ID" value="NZ_BAABGS010000021.1"/>
</dbReference>
<keyword evidence="2" id="KW-1185">Reference proteome</keyword>
<protein>
    <submittedName>
        <fullName evidence="1">Uncharacterized protein</fullName>
    </submittedName>
</protein>
<organism evidence="1 2">
    <name type="scientific">Chelativorans composti</name>
    <dbReference type="NCBI Taxonomy" id="768533"/>
    <lineage>
        <taxon>Bacteria</taxon>
        <taxon>Pseudomonadati</taxon>
        <taxon>Pseudomonadota</taxon>
        <taxon>Alphaproteobacteria</taxon>
        <taxon>Hyphomicrobiales</taxon>
        <taxon>Phyllobacteriaceae</taxon>
        <taxon>Chelativorans</taxon>
    </lineage>
</organism>
<proteinExistence type="predicted"/>
<comment type="caution">
    <text evidence="1">The sequence shown here is derived from an EMBL/GenBank/DDBJ whole genome shotgun (WGS) entry which is preliminary data.</text>
</comment>
<accession>A0ABW5DH36</accession>
<dbReference type="EMBL" id="JBHUIR010000038">
    <property type="protein sequence ID" value="MFD2260443.1"/>
    <property type="molecule type" value="Genomic_DNA"/>
</dbReference>
<dbReference type="Proteomes" id="UP001597373">
    <property type="component" value="Unassembled WGS sequence"/>
</dbReference>
<reference evidence="2" key="1">
    <citation type="journal article" date="2019" name="Int. J. Syst. Evol. Microbiol.">
        <title>The Global Catalogue of Microorganisms (GCM) 10K type strain sequencing project: providing services to taxonomists for standard genome sequencing and annotation.</title>
        <authorList>
            <consortium name="The Broad Institute Genomics Platform"/>
            <consortium name="The Broad Institute Genome Sequencing Center for Infectious Disease"/>
            <person name="Wu L."/>
            <person name="Ma J."/>
        </authorList>
    </citation>
    <scope>NUCLEOTIDE SEQUENCE [LARGE SCALE GENOMIC DNA]</scope>
    <source>
        <strain evidence="2">KCTC 23707</strain>
    </source>
</reference>
<evidence type="ECO:0000313" key="1">
    <source>
        <dbReference type="EMBL" id="MFD2260443.1"/>
    </source>
</evidence>
<name>A0ABW5DH36_9HYPH</name>